<reference evidence="1" key="1">
    <citation type="submission" date="2020-08" db="EMBL/GenBank/DDBJ databases">
        <title>Multicomponent nature underlies the extraordinary mechanical properties of spider dragline silk.</title>
        <authorList>
            <person name="Kono N."/>
            <person name="Nakamura H."/>
            <person name="Mori M."/>
            <person name="Yoshida Y."/>
            <person name="Ohtoshi R."/>
            <person name="Malay A.D."/>
            <person name="Moran D.A.P."/>
            <person name="Tomita M."/>
            <person name="Numata K."/>
            <person name="Arakawa K."/>
        </authorList>
    </citation>
    <scope>NUCLEOTIDE SEQUENCE</scope>
</reference>
<accession>A0A8X6XQG9</accession>
<dbReference type="EMBL" id="BMAV01011194">
    <property type="protein sequence ID" value="GFY56907.1"/>
    <property type="molecule type" value="Genomic_DNA"/>
</dbReference>
<dbReference type="Proteomes" id="UP000886998">
    <property type="component" value="Unassembled WGS sequence"/>
</dbReference>
<protein>
    <submittedName>
        <fullName evidence="1">Retrovirus-related Pol polyprotein from transposon TNT 1-94</fullName>
    </submittedName>
</protein>
<comment type="caution">
    <text evidence="1">The sequence shown here is derived from an EMBL/GenBank/DDBJ whole genome shotgun (WGS) entry which is preliminary data.</text>
</comment>
<dbReference type="AlphaFoldDB" id="A0A8X6XQG9"/>
<dbReference type="OrthoDB" id="6465345at2759"/>
<proteinExistence type="predicted"/>
<keyword evidence="2" id="KW-1185">Reference proteome</keyword>
<organism evidence="1 2">
    <name type="scientific">Trichonephila inaurata madagascariensis</name>
    <dbReference type="NCBI Taxonomy" id="2747483"/>
    <lineage>
        <taxon>Eukaryota</taxon>
        <taxon>Metazoa</taxon>
        <taxon>Ecdysozoa</taxon>
        <taxon>Arthropoda</taxon>
        <taxon>Chelicerata</taxon>
        <taxon>Arachnida</taxon>
        <taxon>Araneae</taxon>
        <taxon>Araneomorphae</taxon>
        <taxon>Entelegynae</taxon>
        <taxon>Araneoidea</taxon>
        <taxon>Nephilidae</taxon>
        <taxon>Trichonephila</taxon>
        <taxon>Trichonephila inaurata</taxon>
    </lineage>
</organism>
<name>A0A8X6XQG9_9ARAC</name>
<sequence length="222" mass="25894">MNMQIYSNTANDVFVNGFIVMLIGCVLHKVQIISEQEVKYANDAPSKEKWNFDSQWDQAYFTIYLSIEKGYRILISDTSDPTVTWKKLLYHFQPNTRDRVIGLLDEFFNCRILEEDEVGLYAALLRSIIVQLKDAKHPLKENSRDFHSMKVLMGKLPWAQLIKVNPLITEKPESDEDVSETEISIEEEIPCENLTWIRKGVPRHDDTRVDIYYGFEGKSLRL</sequence>
<evidence type="ECO:0000313" key="2">
    <source>
        <dbReference type="Proteomes" id="UP000886998"/>
    </source>
</evidence>
<gene>
    <name evidence="1" type="primary">POLX_201</name>
    <name evidence="1" type="ORF">TNIN_475911</name>
</gene>
<evidence type="ECO:0000313" key="1">
    <source>
        <dbReference type="EMBL" id="GFY56907.1"/>
    </source>
</evidence>